<evidence type="ECO:0000313" key="2">
    <source>
        <dbReference type="Proteomes" id="UP000274033"/>
    </source>
</evidence>
<dbReference type="Pfam" id="PF04134">
    <property type="entry name" value="DCC1-like"/>
    <property type="match status" value="1"/>
</dbReference>
<dbReference type="Proteomes" id="UP000274033">
    <property type="component" value="Unassembled WGS sequence"/>
</dbReference>
<dbReference type="InterPro" id="IPR007263">
    <property type="entry name" value="DCC1-like"/>
</dbReference>
<dbReference type="PANTHER" id="PTHR33639:SF2">
    <property type="entry name" value="DUF393 DOMAIN-CONTAINING PROTEIN"/>
    <property type="match status" value="1"/>
</dbReference>
<dbReference type="RefSeq" id="WP_124762279.1">
    <property type="nucleotide sequence ID" value="NZ_JAFBDY010000001.1"/>
</dbReference>
<name>A0A3N9UKL6_9BACI</name>
<reference evidence="1 2" key="1">
    <citation type="journal article" date="2013" name="J. Microbiol.">
        <title>Lysinibacillus chungkukjangi sp. nov., isolated from Chungkukjang, Korean fermented soybean food.</title>
        <authorList>
            <person name="Kim S.J."/>
            <person name="Jang Y.H."/>
            <person name="Hamada M."/>
            <person name="Ahn J.H."/>
            <person name="Weon H.Y."/>
            <person name="Suzuki K."/>
            <person name="Whang K.S."/>
            <person name="Kwon S.W."/>
        </authorList>
    </citation>
    <scope>NUCLEOTIDE SEQUENCE [LARGE SCALE GENOMIC DNA]</scope>
    <source>
        <strain evidence="1 2">MCCC 1A12701</strain>
    </source>
</reference>
<organism evidence="1 2">
    <name type="scientific">Lysinibacillus composti</name>
    <dbReference type="NCBI Taxonomy" id="720633"/>
    <lineage>
        <taxon>Bacteria</taxon>
        <taxon>Bacillati</taxon>
        <taxon>Bacillota</taxon>
        <taxon>Bacilli</taxon>
        <taxon>Bacillales</taxon>
        <taxon>Bacillaceae</taxon>
        <taxon>Lysinibacillus</taxon>
    </lineage>
</organism>
<evidence type="ECO:0000313" key="1">
    <source>
        <dbReference type="EMBL" id="RQW76441.1"/>
    </source>
</evidence>
<comment type="caution">
    <text evidence="1">The sequence shown here is derived from an EMBL/GenBank/DDBJ whole genome shotgun (WGS) entry which is preliminary data.</text>
</comment>
<dbReference type="GO" id="GO:0015035">
    <property type="term" value="F:protein-disulfide reductase activity"/>
    <property type="evidence" value="ECO:0007669"/>
    <property type="project" value="InterPro"/>
</dbReference>
<dbReference type="AlphaFoldDB" id="A0A3N9UKL6"/>
<sequence length="128" mass="15039">MVNIILFDGECHFCDRSVQFIIKRDLRKQFKFASIQGEKGQQLLQQHRVAKTLDSIVLIEGGKIYTKSSAVLRICKQLNRHWKLLYVFIIVPSPIRNLVYDLVAKNRHKLNKSNQCRIPTKDDLERFL</sequence>
<dbReference type="OrthoDB" id="9785438at2"/>
<keyword evidence="2" id="KW-1185">Reference proteome</keyword>
<dbReference type="EMBL" id="RRCT01000001">
    <property type="protein sequence ID" value="RQW76441.1"/>
    <property type="molecule type" value="Genomic_DNA"/>
</dbReference>
<dbReference type="InterPro" id="IPR052927">
    <property type="entry name" value="DCC_oxidoreductase"/>
</dbReference>
<dbReference type="PANTHER" id="PTHR33639">
    <property type="entry name" value="THIOL-DISULFIDE OXIDOREDUCTASE DCC"/>
    <property type="match status" value="1"/>
</dbReference>
<gene>
    <name evidence="1" type="ORF">EBB45_02510</name>
</gene>
<accession>A0A3N9UKL6</accession>
<protein>
    <submittedName>
        <fullName evidence="1">DUF393 domain-containing protein</fullName>
    </submittedName>
</protein>
<proteinExistence type="predicted"/>